<gene>
    <name evidence="2" type="ORF">RN001_008227</name>
</gene>
<dbReference type="Proteomes" id="UP001353858">
    <property type="component" value="Unassembled WGS sequence"/>
</dbReference>
<accession>A0AAN7S9I9</accession>
<evidence type="ECO:0000259" key="1">
    <source>
        <dbReference type="Pfam" id="PF14291"/>
    </source>
</evidence>
<reference evidence="3" key="1">
    <citation type="submission" date="2023-01" db="EMBL/GenBank/DDBJ databases">
        <title>Key to firefly adult light organ development and bioluminescence: homeobox transcription factors regulate luciferase expression and transportation to peroxisome.</title>
        <authorList>
            <person name="Fu X."/>
        </authorList>
    </citation>
    <scope>NUCLEOTIDE SEQUENCE [LARGE SCALE GENOMIC DNA]</scope>
</reference>
<evidence type="ECO:0000313" key="3">
    <source>
        <dbReference type="Proteomes" id="UP001353858"/>
    </source>
</evidence>
<protein>
    <recommendedName>
        <fullName evidence="1">DUF4371 domain-containing protein</fullName>
    </recommendedName>
</protein>
<dbReference type="InterPro" id="IPR025398">
    <property type="entry name" value="DUF4371"/>
</dbReference>
<dbReference type="AlphaFoldDB" id="A0AAN7S9I9"/>
<name>A0AAN7S9I9_9COLE</name>
<proteinExistence type="predicted"/>
<sequence>MVWGAIFSRSWLHTNNVDKVQVKLRIDDFIRLIDKFYDVQSQLELLLVNKDEVDHNERQLFENSYYNLLSRAKKSIENDQFNTGTCLENHENSNEHKNSMLVWLTRRENKSVLDKQLQQQLRKETEYYHNVLKRVIAVIKFLSIRGLAFRGSEEIFGSPHNGNFMGALELLAEFDPFIRDHIEQLELRPKPIISYLSKTVYEEIIEIMGKQIIKQIITQINTDDTKYYSIVMDSTSDLSHNDQLAIVLRYCFREKVYERCVSLIKISSHTGLYLFNILQDFKNKWTLTG</sequence>
<dbReference type="Pfam" id="PF14291">
    <property type="entry name" value="DUF4371"/>
    <property type="match status" value="1"/>
</dbReference>
<evidence type="ECO:0000313" key="2">
    <source>
        <dbReference type="EMBL" id="KAK4880081.1"/>
    </source>
</evidence>
<comment type="caution">
    <text evidence="2">The sequence shown here is derived from an EMBL/GenBank/DDBJ whole genome shotgun (WGS) entry which is preliminary data.</text>
</comment>
<keyword evidence="3" id="KW-1185">Reference proteome</keyword>
<dbReference type="EMBL" id="JARPUR010000003">
    <property type="protein sequence ID" value="KAK4880081.1"/>
    <property type="molecule type" value="Genomic_DNA"/>
</dbReference>
<feature type="domain" description="DUF4371" evidence="1">
    <location>
        <begin position="114"/>
        <end position="285"/>
    </location>
</feature>
<organism evidence="2 3">
    <name type="scientific">Aquatica leii</name>
    <dbReference type="NCBI Taxonomy" id="1421715"/>
    <lineage>
        <taxon>Eukaryota</taxon>
        <taxon>Metazoa</taxon>
        <taxon>Ecdysozoa</taxon>
        <taxon>Arthropoda</taxon>
        <taxon>Hexapoda</taxon>
        <taxon>Insecta</taxon>
        <taxon>Pterygota</taxon>
        <taxon>Neoptera</taxon>
        <taxon>Endopterygota</taxon>
        <taxon>Coleoptera</taxon>
        <taxon>Polyphaga</taxon>
        <taxon>Elateriformia</taxon>
        <taxon>Elateroidea</taxon>
        <taxon>Lampyridae</taxon>
        <taxon>Luciolinae</taxon>
        <taxon>Aquatica</taxon>
    </lineage>
</organism>
<dbReference type="PANTHER" id="PTHR45749">
    <property type="match status" value="1"/>
</dbReference>
<dbReference type="PANTHER" id="PTHR45749:SF23">
    <property type="entry name" value="ZINC FINGER MYM-TYPE PROTEIN 1-LIKE"/>
    <property type="match status" value="1"/>
</dbReference>